<keyword evidence="7 9" id="KW-0460">Magnesium</keyword>
<sequence length="231" mass="26311">MNTKGYFVIGTDTDIGKTFCSTLLYHGLRNRNAMYYKPVQSGGVLKEGKLYAPDVLSLCEFEGMEYQEEMVSYVLGPEVSPHLASELENKVLDVDKIKNHFRELCKKYDYLIVEGAGGLYVPLIRDQFYIYDLIQEFQFPVILVSSAKVGSINHAVLTLEALKHMGISLHGIIFNRVRNTETSRIYEEDNIKLILQKAPTKNHLILLEGEQEIAEEKLDLFLKGEANEKTK</sequence>
<keyword evidence="1 9" id="KW-0963">Cytoplasm</keyword>
<evidence type="ECO:0000256" key="4">
    <source>
        <dbReference type="ARBA" id="ARBA00022741"/>
    </source>
</evidence>
<protein>
    <recommendedName>
        <fullName evidence="9">ATP-dependent dethiobiotin synthetase BioD</fullName>
        <ecNumber evidence="9">6.3.3.3</ecNumber>
    </recommendedName>
    <alternativeName>
        <fullName evidence="9">DTB synthetase</fullName>
        <shortName evidence="9">DTBS</shortName>
    </alternativeName>
    <alternativeName>
        <fullName evidence="9">Dethiobiotin synthase</fullName>
    </alternativeName>
</protein>
<dbReference type="PANTHER" id="PTHR43210:SF2">
    <property type="entry name" value="ATP-DEPENDENT DETHIOBIOTIN SYNTHETASE BIOD 2"/>
    <property type="match status" value="1"/>
</dbReference>
<dbReference type="PATRIC" id="fig|1226633.4.peg.1297"/>
<evidence type="ECO:0000256" key="5">
    <source>
        <dbReference type="ARBA" id="ARBA00022756"/>
    </source>
</evidence>
<dbReference type="SUPFAM" id="SSF52540">
    <property type="entry name" value="P-loop containing nucleoside triphosphate hydrolases"/>
    <property type="match status" value="1"/>
</dbReference>
<evidence type="ECO:0000256" key="2">
    <source>
        <dbReference type="ARBA" id="ARBA00022598"/>
    </source>
</evidence>
<keyword evidence="3 9" id="KW-0479">Metal-binding</keyword>
<dbReference type="HAMAP" id="MF_00336">
    <property type="entry name" value="BioD"/>
    <property type="match status" value="1"/>
</dbReference>
<gene>
    <name evidence="9" type="primary">bioD</name>
    <name evidence="10" type="ORF">C095_06465</name>
</gene>
<reference evidence="10 11" key="1">
    <citation type="submission" date="2013-08" db="EMBL/GenBank/DDBJ databases">
        <title>An opportunistic ruminal bacterium that causes liver abscesses in cattle.</title>
        <authorList>
            <person name="Benahmed F.H."/>
            <person name="Rasmussen M."/>
            <person name="Harbottle H."/>
            <person name="Soppet D."/>
            <person name="Nagaraja T.G."/>
            <person name="Davidson M."/>
        </authorList>
    </citation>
    <scope>NUCLEOTIDE SEQUENCE [LARGE SCALE GENOMIC DNA]</scope>
    <source>
        <strain evidence="10 11">B35</strain>
    </source>
</reference>
<keyword evidence="6 9" id="KW-0067">ATP-binding</keyword>
<feature type="binding site" evidence="9">
    <location>
        <begin position="114"/>
        <end position="117"/>
    </location>
    <ligand>
        <name>ATP</name>
        <dbReference type="ChEBI" id="CHEBI:30616"/>
    </ligand>
</feature>
<dbReference type="OrthoDB" id="9781579at2"/>
<comment type="catalytic activity">
    <reaction evidence="8">
        <text>(7R,8S)-8-amino-7-(carboxyamino)nonanoate + ATP = (4R,5S)-dethiobiotin + ADP + phosphate + H(+)</text>
        <dbReference type="Rhea" id="RHEA:63684"/>
        <dbReference type="ChEBI" id="CHEBI:15378"/>
        <dbReference type="ChEBI" id="CHEBI:30616"/>
        <dbReference type="ChEBI" id="CHEBI:43474"/>
        <dbReference type="ChEBI" id="CHEBI:149470"/>
        <dbReference type="ChEBI" id="CHEBI:149473"/>
        <dbReference type="ChEBI" id="CHEBI:456216"/>
    </reaction>
</comment>
<feature type="binding site" evidence="9">
    <location>
        <position position="54"/>
    </location>
    <ligand>
        <name>Mg(2+)</name>
        <dbReference type="ChEBI" id="CHEBI:18420"/>
    </ligand>
</feature>
<evidence type="ECO:0000256" key="7">
    <source>
        <dbReference type="ARBA" id="ARBA00022842"/>
    </source>
</evidence>
<comment type="subunit">
    <text evidence="9">Homodimer.</text>
</comment>
<dbReference type="InterPro" id="IPR027417">
    <property type="entry name" value="P-loop_NTPase"/>
</dbReference>
<keyword evidence="5 9" id="KW-0093">Biotin biosynthesis</keyword>
<dbReference type="GO" id="GO:0004141">
    <property type="term" value="F:dethiobiotin synthase activity"/>
    <property type="evidence" value="ECO:0007669"/>
    <property type="project" value="UniProtKB-UniRule"/>
</dbReference>
<dbReference type="RefSeq" id="WP_039121923.1">
    <property type="nucleotide sequence ID" value="NZ_AOJP01000003.1"/>
</dbReference>
<evidence type="ECO:0000256" key="1">
    <source>
        <dbReference type="ARBA" id="ARBA00022490"/>
    </source>
</evidence>
<dbReference type="GO" id="GO:0000287">
    <property type="term" value="F:magnesium ion binding"/>
    <property type="evidence" value="ECO:0007669"/>
    <property type="project" value="UniProtKB-UniRule"/>
</dbReference>
<comment type="cofactor">
    <cofactor evidence="9">
        <name>Mg(2+)</name>
        <dbReference type="ChEBI" id="CHEBI:18420"/>
    </cofactor>
</comment>
<evidence type="ECO:0000313" key="11">
    <source>
        <dbReference type="Proteomes" id="UP000031184"/>
    </source>
</evidence>
<comment type="subcellular location">
    <subcellularLocation>
        <location evidence="9">Cytoplasm</location>
    </subcellularLocation>
</comment>
<keyword evidence="2 9" id="KW-0436">Ligase</keyword>
<feature type="binding site" evidence="9">
    <location>
        <position position="211"/>
    </location>
    <ligand>
        <name>ATP</name>
        <dbReference type="ChEBI" id="CHEBI:30616"/>
    </ligand>
</feature>
<dbReference type="CDD" id="cd03109">
    <property type="entry name" value="DTBS"/>
    <property type="match status" value="1"/>
</dbReference>
<dbReference type="PANTHER" id="PTHR43210">
    <property type="entry name" value="DETHIOBIOTIN SYNTHETASE"/>
    <property type="match status" value="1"/>
</dbReference>
<dbReference type="NCBIfam" id="TIGR00347">
    <property type="entry name" value="bioD"/>
    <property type="match status" value="1"/>
</dbReference>
<evidence type="ECO:0000313" key="10">
    <source>
        <dbReference type="EMBL" id="KID49069.1"/>
    </source>
</evidence>
<dbReference type="FunFam" id="3.40.50.300:FF:000292">
    <property type="entry name" value="ATP-dependent dethiobiotin synthetase BioD"/>
    <property type="match status" value="1"/>
</dbReference>
<feature type="binding site" evidence="9">
    <location>
        <position position="18"/>
    </location>
    <ligand>
        <name>Mg(2+)</name>
        <dbReference type="ChEBI" id="CHEBI:18420"/>
    </ligand>
</feature>
<dbReference type="UniPathway" id="UPA00078">
    <property type="reaction ID" value="UER00161"/>
</dbReference>
<evidence type="ECO:0000256" key="9">
    <source>
        <dbReference type="HAMAP-Rule" id="MF_00336"/>
    </source>
</evidence>
<dbReference type="GO" id="GO:0042803">
    <property type="term" value="F:protein homodimerization activity"/>
    <property type="evidence" value="ECO:0007669"/>
    <property type="project" value="UniProtKB-ARBA"/>
</dbReference>
<name>A0A017H6I3_9FUSO</name>
<feature type="binding site" evidence="9">
    <location>
        <position position="54"/>
    </location>
    <ligand>
        <name>ATP</name>
        <dbReference type="ChEBI" id="CHEBI:30616"/>
    </ligand>
</feature>
<dbReference type="GO" id="GO:0005829">
    <property type="term" value="C:cytosol"/>
    <property type="evidence" value="ECO:0007669"/>
    <property type="project" value="TreeGrafter"/>
</dbReference>
<proteinExistence type="inferred from homology"/>
<dbReference type="Pfam" id="PF13500">
    <property type="entry name" value="AAA_26"/>
    <property type="match status" value="1"/>
</dbReference>
<comment type="catalytic activity">
    <reaction evidence="9">
        <text>(7R,8S)-7,8-diammoniononanoate + CO2 + ATP = (4R,5S)-dethiobiotin + ADP + phosphate + 3 H(+)</text>
        <dbReference type="Rhea" id="RHEA:15805"/>
        <dbReference type="ChEBI" id="CHEBI:15378"/>
        <dbReference type="ChEBI" id="CHEBI:16526"/>
        <dbReference type="ChEBI" id="CHEBI:30616"/>
        <dbReference type="ChEBI" id="CHEBI:43474"/>
        <dbReference type="ChEBI" id="CHEBI:149469"/>
        <dbReference type="ChEBI" id="CHEBI:149473"/>
        <dbReference type="ChEBI" id="CHEBI:456216"/>
        <dbReference type="EC" id="6.3.3.3"/>
    </reaction>
</comment>
<feature type="binding site" evidence="9">
    <location>
        <position position="41"/>
    </location>
    <ligand>
        <name>substrate</name>
    </ligand>
</feature>
<evidence type="ECO:0000256" key="6">
    <source>
        <dbReference type="ARBA" id="ARBA00022840"/>
    </source>
</evidence>
<feature type="binding site" evidence="9">
    <location>
        <position position="114"/>
    </location>
    <ligand>
        <name>Mg(2+)</name>
        <dbReference type="ChEBI" id="CHEBI:18420"/>
    </ligand>
</feature>
<keyword evidence="4 9" id="KW-0547">Nucleotide-binding</keyword>
<dbReference type="GO" id="GO:0009102">
    <property type="term" value="P:biotin biosynthetic process"/>
    <property type="evidence" value="ECO:0007669"/>
    <property type="project" value="UniProtKB-UniRule"/>
</dbReference>
<comment type="pathway">
    <text evidence="9">Cofactor biosynthesis; biotin biosynthesis; biotin from 7,8-diaminononanoate: step 1/2.</text>
</comment>
<dbReference type="Proteomes" id="UP000031184">
    <property type="component" value="Unassembled WGS sequence"/>
</dbReference>
<dbReference type="EMBL" id="AUZI01000016">
    <property type="protein sequence ID" value="KID49069.1"/>
    <property type="molecule type" value="Genomic_DNA"/>
</dbReference>
<dbReference type="InterPro" id="IPR004472">
    <property type="entry name" value="DTB_synth_BioD"/>
</dbReference>
<dbReference type="AlphaFoldDB" id="A0A017H6I3"/>
<accession>A0A017H6I3</accession>
<feature type="active site" evidence="9">
    <location>
        <position position="37"/>
    </location>
</feature>
<evidence type="ECO:0000256" key="3">
    <source>
        <dbReference type="ARBA" id="ARBA00022723"/>
    </source>
</evidence>
<dbReference type="Gene3D" id="3.40.50.300">
    <property type="entry name" value="P-loop containing nucleotide triphosphate hydrolases"/>
    <property type="match status" value="1"/>
</dbReference>
<dbReference type="GO" id="GO:0005524">
    <property type="term" value="F:ATP binding"/>
    <property type="evidence" value="ECO:0007669"/>
    <property type="project" value="UniProtKB-UniRule"/>
</dbReference>
<comment type="similarity">
    <text evidence="9">Belongs to the dethiobiotin synthetase family.</text>
</comment>
<feature type="binding site" evidence="9">
    <location>
        <begin position="14"/>
        <end position="19"/>
    </location>
    <ligand>
        <name>ATP</name>
        <dbReference type="ChEBI" id="CHEBI:30616"/>
    </ligand>
</feature>
<dbReference type="PIRSF" id="PIRSF006755">
    <property type="entry name" value="DTB_synth"/>
    <property type="match status" value="1"/>
</dbReference>
<feature type="binding site" evidence="9">
    <location>
        <begin position="175"/>
        <end position="176"/>
    </location>
    <ligand>
        <name>ATP</name>
        <dbReference type="ChEBI" id="CHEBI:30616"/>
    </ligand>
</feature>
<comment type="caution">
    <text evidence="10">The sequence shown here is derived from an EMBL/GenBank/DDBJ whole genome shotgun (WGS) entry which is preliminary data.</text>
</comment>
<comment type="caution">
    <text evidence="9">Lacks conserved residue(s) required for the propagation of feature annotation.</text>
</comment>
<dbReference type="EC" id="6.3.3.3" evidence="9"/>
<organism evidence="10 11">
    <name type="scientific">Fusobacterium necrophorum subsp. funduliforme B35</name>
    <dbReference type="NCBI Taxonomy" id="1226633"/>
    <lineage>
        <taxon>Bacteria</taxon>
        <taxon>Fusobacteriati</taxon>
        <taxon>Fusobacteriota</taxon>
        <taxon>Fusobacteriia</taxon>
        <taxon>Fusobacteriales</taxon>
        <taxon>Fusobacteriaceae</taxon>
        <taxon>Fusobacterium</taxon>
    </lineage>
</organism>
<evidence type="ECO:0000256" key="8">
    <source>
        <dbReference type="ARBA" id="ARBA00047386"/>
    </source>
</evidence>
<comment type="function">
    <text evidence="9">Catalyzes a mechanistically unusual reaction, the ATP-dependent insertion of CO2 between the N7 and N8 nitrogen atoms of 7,8-diaminopelargonic acid (DAPA, also called 7,8-diammoniononanoate) to form a ureido ring.</text>
</comment>